<comment type="caution">
    <text evidence="7">The sequence shown here is derived from an EMBL/GenBank/DDBJ whole genome shotgun (WGS) entry which is preliminary data.</text>
</comment>
<dbReference type="InterPro" id="IPR036259">
    <property type="entry name" value="MFS_trans_sf"/>
</dbReference>
<dbReference type="NCBIfam" id="TIGR03716">
    <property type="entry name" value="R_switched_YkoY"/>
    <property type="match status" value="1"/>
</dbReference>
<keyword evidence="8" id="KW-1185">Reference proteome</keyword>
<comment type="subcellular location">
    <subcellularLocation>
        <location evidence="1">Membrane</location>
        <topology evidence="1">Multi-pass membrane protein</topology>
    </subcellularLocation>
</comment>
<evidence type="ECO:0000256" key="5">
    <source>
        <dbReference type="ARBA" id="ARBA00023136"/>
    </source>
</evidence>
<keyword evidence="5 6" id="KW-0472">Membrane</keyword>
<dbReference type="Pfam" id="PF03741">
    <property type="entry name" value="TerC"/>
    <property type="match status" value="1"/>
</dbReference>
<dbReference type="RefSeq" id="WP_110999598.1">
    <property type="nucleotide sequence ID" value="NZ_QKTW01000019.1"/>
</dbReference>
<feature type="transmembrane region" description="Helical" evidence="6">
    <location>
        <begin position="57"/>
        <end position="76"/>
    </location>
</feature>
<accession>A0A2W2BW63</accession>
<keyword evidence="3 6" id="KW-0812">Transmembrane</keyword>
<evidence type="ECO:0000256" key="2">
    <source>
        <dbReference type="ARBA" id="ARBA00007511"/>
    </source>
</evidence>
<feature type="transmembrane region" description="Helical" evidence="6">
    <location>
        <begin position="254"/>
        <end position="276"/>
    </location>
</feature>
<dbReference type="PANTHER" id="PTHR30238:SF4">
    <property type="entry name" value="SLL1022 PROTEIN"/>
    <property type="match status" value="1"/>
</dbReference>
<dbReference type="InterPro" id="IPR005496">
    <property type="entry name" value="Integral_membrane_TerC"/>
</dbReference>
<dbReference type="AlphaFoldDB" id="A0A2W2BW63"/>
<evidence type="ECO:0000256" key="1">
    <source>
        <dbReference type="ARBA" id="ARBA00004141"/>
    </source>
</evidence>
<proteinExistence type="inferred from homology"/>
<sequence>MVLEHFDQLIHQIANKPLGALTVVVNLILIESLLSVDNAAVLATMVLDLPKDQRRKALRYGILGAYIFRGICLLFASMLIQIWWFKPLGGIYLVFLAGKYFFSKKKEEHHTIEEELDQKHKSWLYRKTLGLFGPFWATIVLVELMDLAFSIDNVIAANAYTKNIILIWVGVFIGILAMRFVAQGFVKLMEKYPFLEKCAYVVIAILGIKLLLALYTHFNPCADFSLFIDGPHDCLESQGKHLPEGEHPTVWGDLITSLLSIAIFFVPILTSTLFNFPKHHRDGESVK</sequence>
<protein>
    <submittedName>
        <fullName evidence="7">DUF475 domain-containing protein</fullName>
    </submittedName>
</protein>
<evidence type="ECO:0000256" key="3">
    <source>
        <dbReference type="ARBA" id="ARBA00022692"/>
    </source>
</evidence>
<organism evidence="7 8">
    <name type="scientific">Taibaiella soli</name>
    <dbReference type="NCBI Taxonomy" id="1649169"/>
    <lineage>
        <taxon>Bacteria</taxon>
        <taxon>Pseudomonadati</taxon>
        <taxon>Bacteroidota</taxon>
        <taxon>Chitinophagia</taxon>
        <taxon>Chitinophagales</taxon>
        <taxon>Chitinophagaceae</taxon>
        <taxon>Taibaiella</taxon>
    </lineage>
</organism>
<keyword evidence="4 6" id="KW-1133">Transmembrane helix</keyword>
<feature type="transmembrane region" description="Helical" evidence="6">
    <location>
        <begin position="123"/>
        <end position="145"/>
    </location>
</feature>
<feature type="transmembrane region" description="Helical" evidence="6">
    <location>
        <begin position="82"/>
        <end position="102"/>
    </location>
</feature>
<dbReference type="SUPFAM" id="SSF103473">
    <property type="entry name" value="MFS general substrate transporter"/>
    <property type="match status" value="1"/>
</dbReference>
<comment type="similarity">
    <text evidence="2">Belongs to the TerC family.</text>
</comment>
<evidence type="ECO:0000256" key="4">
    <source>
        <dbReference type="ARBA" id="ARBA00022989"/>
    </source>
</evidence>
<dbReference type="EMBL" id="QKTW01000019">
    <property type="protein sequence ID" value="PZF72083.1"/>
    <property type="molecule type" value="Genomic_DNA"/>
</dbReference>
<feature type="transmembrane region" description="Helical" evidence="6">
    <location>
        <begin position="165"/>
        <end position="186"/>
    </location>
</feature>
<dbReference type="GO" id="GO:0016020">
    <property type="term" value="C:membrane"/>
    <property type="evidence" value="ECO:0007669"/>
    <property type="project" value="UniProtKB-SubCell"/>
</dbReference>
<evidence type="ECO:0000256" key="6">
    <source>
        <dbReference type="SAM" id="Phobius"/>
    </source>
</evidence>
<dbReference type="InterPro" id="IPR022493">
    <property type="entry name" value="CHP03716_TM_YkoY"/>
</dbReference>
<gene>
    <name evidence="7" type="ORF">DN068_14185</name>
</gene>
<evidence type="ECO:0000313" key="7">
    <source>
        <dbReference type="EMBL" id="PZF72083.1"/>
    </source>
</evidence>
<dbReference type="OrthoDB" id="9806211at2"/>
<feature type="transmembrane region" description="Helical" evidence="6">
    <location>
        <begin position="20"/>
        <end position="45"/>
    </location>
</feature>
<dbReference type="PANTHER" id="PTHR30238">
    <property type="entry name" value="MEMBRANE BOUND PREDICTED REDOX MODULATOR"/>
    <property type="match status" value="1"/>
</dbReference>
<evidence type="ECO:0000313" key="8">
    <source>
        <dbReference type="Proteomes" id="UP000248745"/>
    </source>
</evidence>
<reference evidence="7 8" key="1">
    <citation type="submission" date="2018-06" db="EMBL/GenBank/DDBJ databases">
        <title>Mucibacter soli gen. nov., sp. nov., a new member of the family Chitinophagaceae producing mucin.</title>
        <authorList>
            <person name="Kim M.-K."/>
            <person name="Park S."/>
            <person name="Kim T.-S."/>
            <person name="Joung Y."/>
            <person name="Han J.-H."/>
            <person name="Kim S.B."/>
        </authorList>
    </citation>
    <scope>NUCLEOTIDE SEQUENCE [LARGE SCALE GENOMIC DNA]</scope>
    <source>
        <strain evidence="7 8">R1-15</strain>
    </source>
</reference>
<name>A0A2W2BW63_9BACT</name>
<feature type="transmembrane region" description="Helical" evidence="6">
    <location>
        <begin position="198"/>
        <end position="218"/>
    </location>
</feature>
<dbReference type="Proteomes" id="UP000248745">
    <property type="component" value="Unassembled WGS sequence"/>
</dbReference>